<dbReference type="Gene3D" id="3.30.1120.10">
    <property type="match status" value="1"/>
</dbReference>
<protein>
    <submittedName>
        <fullName evidence="6">Arylsulfatase</fullName>
    </submittedName>
</protein>
<keyword evidence="7" id="KW-1185">Reference proteome</keyword>
<evidence type="ECO:0000256" key="2">
    <source>
        <dbReference type="ARBA" id="ARBA00022723"/>
    </source>
</evidence>
<evidence type="ECO:0000256" key="4">
    <source>
        <dbReference type="ARBA" id="ARBA00022837"/>
    </source>
</evidence>
<dbReference type="EMBL" id="PDUD01000002">
    <property type="protein sequence ID" value="PHN08114.1"/>
    <property type="molecule type" value="Genomic_DNA"/>
</dbReference>
<evidence type="ECO:0000259" key="5">
    <source>
        <dbReference type="Pfam" id="PF00884"/>
    </source>
</evidence>
<dbReference type="Pfam" id="PF00884">
    <property type="entry name" value="Sulfatase"/>
    <property type="match status" value="1"/>
</dbReference>
<dbReference type="PROSITE" id="PS00149">
    <property type="entry name" value="SULFATASE_2"/>
    <property type="match status" value="1"/>
</dbReference>
<dbReference type="PROSITE" id="PS51257">
    <property type="entry name" value="PROKAR_LIPOPROTEIN"/>
    <property type="match status" value="1"/>
</dbReference>
<evidence type="ECO:0000256" key="1">
    <source>
        <dbReference type="ARBA" id="ARBA00008779"/>
    </source>
</evidence>
<dbReference type="InterPro" id="IPR024607">
    <property type="entry name" value="Sulfatase_CS"/>
</dbReference>
<organism evidence="6 7">
    <name type="scientific">Flavilitoribacter nigricans (strain ATCC 23147 / DSM 23189 / NBRC 102662 / NCIMB 1420 / SS-2)</name>
    <name type="common">Lewinella nigricans</name>
    <dbReference type="NCBI Taxonomy" id="1122177"/>
    <lineage>
        <taxon>Bacteria</taxon>
        <taxon>Pseudomonadati</taxon>
        <taxon>Bacteroidota</taxon>
        <taxon>Saprospiria</taxon>
        <taxon>Saprospirales</taxon>
        <taxon>Lewinellaceae</taxon>
        <taxon>Flavilitoribacter</taxon>
    </lineage>
</organism>
<dbReference type="Gene3D" id="3.40.720.10">
    <property type="entry name" value="Alkaline Phosphatase, subunit A"/>
    <property type="match status" value="1"/>
</dbReference>
<dbReference type="PANTHER" id="PTHR42693">
    <property type="entry name" value="ARYLSULFATASE FAMILY MEMBER"/>
    <property type="match status" value="1"/>
</dbReference>
<evidence type="ECO:0000256" key="3">
    <source>
        <dbReference type="ARBA" id="ARBA00022801"/>
    </source>
</evidence>
<dbReference type="SUPFAM" id="SSF53649">
    <property type="entry name" value="Alkaline phosphatase-like"/>
    <property type="match status" value="1"/>
</dbReference>
<sequence>MLLKRTSLFAIAITLGLISCQSLQRETAAPQPPNIILIMGDDMGFSDLGCYGGEIRTPNLDRLAANGLRFTQFYNTARCCPTRASLLTGLYPQQAGIGHMVDDRGTEAFRGDLSDRAVTIAEVMKGAGYETYMSGKWHVTPYVVEDPDQKNWPRQRGFDKFFGMISGAGSLYDPRSLALDNEYVAPRDGFYCTTDFTDYALQCIEEHQSENPFFMYLAYTAAHWPMHAPASAIARYDGQYDKGWDAVRQERYQRMQEMGIIDPSWELTPRDSFVAAWSEDIPDREWEIANMEVYAAMVELMDEGIGRIIASLEARGALDNTLIFFLQDNGACAEELAWVKRDTSTIPAEPMPPGAIQTLMVPEVTRDGKRVKLMKDAMPGPPESYTAYGLNWANASNTPFREYKHWVHEGGISTPLIVHWPAGFSSRGTFRSEPSHLIDIMATCVDVSGAVYPEEYRGNRIRPMEGKSLQPVFTEQPLDREAIFWEHEGNRAVRMGKWKLISKASKQRSFLWDKIDSLAPENWELFDMEADRTEMHDLAGAHPDLVRQMSGMWLEWGKRTGIVPRPYDLD</sequence>
<dbReference type="AlphaFoldDB" id="A0A2D0NHX6"/>
<dbReference type="CDD" id="cd16025">
    <property type="entry name" value="PAS_like"/>
    <property type="match status" value="1"/>
</dbReference>
<name>A0A2D0NHX6_FLAN2</name>
<proteinExistence type="inferred from homology"/>
<keyword evidence="4" id="KW-0106">Calcium</keyword>
<dbReference type="OrthoDB" id="9803751at2"/>
<dbReference type="PANTHER" id="PTHR42693:SF53">
    <property type="entry name" value="ENDO-4-O-SULFATASE"/>
    <property type="match status" value="1"/>
</dbReference>
<dbReference type="InterPro" id="IPR017850">
    <property type="entry name" value="Alkaline_phosphatase_core_sf"/>
</dbReference>
<dbReference type="GO" id="GO:0004065">
    <property type="term" value="F:arylsulfatase activity"/>
    <property type="evidence" value="ECO:0007669"/>
    <property type="project" value="TreeGrafter"/>
</dbReference>
<comment type="caution">
    <text evidence="6">The sequence shown here is derived from an EMBL/GenBank/DDBJ whole genome shotgun (WGS) entry which is preliminary data.</text>
</comment>
<dbReference type="InterPro" id="IPR000917">
    <property type="entry name" value="Sulfatase_N"/>
</dbReference>
<keyword evidence="2" id="KW-0479">Metal-binding</keyword>
<dbReference type="Proteomes" id="UP000223913">
    <property type="component" value="Unassembled WGS sequence"/>
</dbReference>
<dbReference type="FunFam" id="3.40.720.10:FF:000047">
    <property type="entry name" value="Arylsulfatase"/>
    <property type="match status" value="1"/>
</dbReference>
<dbReference type="GO" id="GO:0046872">
    <property type="term" value="F:metal ion binding"/>
    <property type="evidence" value="ECO:0007669"/>
    <property type="project" value="UniProtKB-KW"/>
</dbReference>
<keyword evidence="3" id="KW-0378">Hydrolase</keyword>
<comment type="similarity">
    <text evidence="1">Belongs to the sulfatase family.</text>
</comment>
<dbReference type="RefSeq" id="WP_099148317.1">
    <property type="nucleotide sequence ID" value="NZ_PDUD01000002.1"/>
</dbReference>
<evidence type="ECO:0000313" key="6">
    <source>
        <dbReference type="EMBL" id="PHN08114.1"/>
    </source>
</evidence>
<reference evidence="6 7" key="1">
    <citation type="submission" date="2017-10" db="EMBL/GenBank/DDBJ databases">
        <title>The draft genome sequence of Lewinella nigricans NBRC 102662.</title>
        <authorList>
            <person name="Wang K."/>
        </authorList>
    </citation>
    <scope>NUCLEOTIDE SEQUENCE [LARGE SCALE GENOMIC DNA]</scope>
    <source>
        <strain evidence="6 7">NBRC 102662</strain>
    </source>
</reference>
<accession>A0A2D0NHX6</accession>
<dbReference type="InterPro" id="IPR050738">
    <property type="entry name" value="Sulfatase"/>
</dbReference>
<evidence type="ECO:0000313" key="7">
    <source>
        <dbReference type="Proteomes" id="UP000223913"/>
    </source>
</evidence>
<feature type="domain" description="Sulfatase N-terminal" evidence="5">
    <location>
        <begin position="33"/>
        <end position="449"/>
    </location>
</feature>
<gene>
    <name evidence="6" type="ORF">CRP01_01980</name>
</gene>